<evidence type="ECO:0000256" key="2">
    <source>
        <dbReference type="ARBA" id="ARBA00023002"/>
    </source>
</evidence>
<feature type="domain" description="Nitroreductase" evidence="3">
    <location>
        <begin position="8"/>
        <end position="179"/>
    </location>
</feature>
<accession>A0ABV6YUR9</accession>
<dbReference type="Gene3D" id="3.40.109.10">
    <property type="entry name" value="NADH Oxidase"/>
    <property type="match status" value="1"/>
</dbReference>
<evidence type="ECO:0000313" key="5">
    <source>
        <dbReference type="Proteomes" id="UP001594351"/>
    </source>
</evidence>
<organism evidence="4 5">
    <name type="scientific">candidate division CSSED10-310 bacterium</name>
    <dbReference type="NCBI Taxonomy" id="2855610"/>
    <lineage>
        <taxon>Bacteria</taxon>
        <taxon>Bacteria division CSSED10-310</taxon>
    </lineage>
</organism>
<evidence type="ECO:0000256" key="1">
    <source>
        <dbReference type="ARBA" id="ARBA00007118"/>
    </source>
</evidence>
<protein>
    <submittedName>
        <fullName evidence="4">Nitroreductase family protein</fullName>
    </submittedName>
</protein>
<proteinExistence type="inferred from homology"/>
<dbReference type="InterPro" id="IPR000415">
    <property type="entry name" value="Nitroreductase-like"/>
</dbReference>
<dbReference type="Pfam" id="PF00881">
    <property type="entry name" value="Nitroreductase"/>
    <property type="match status" value="1"/>
</dbReference>
<gene>
    <name evidence="4" type="ORF">ACFL27_07095</name>
</gene>
<evidence type="ECO:0000313" key="4">
    <source>
        <dbReference type="EMBL" id="MFC1849939.1"/>
    </source>
</evidence>
<sequence>MSDLFHIIKQRRSIRRYKSIIPEMELLKELIESAIMAPNAMNRQDWQFTILLSGETKEAISQAVERTWNNLCQEQSAINDAIKAYMGNFTTFINAPVLMAVDVKKPPIFLETLLKEKTIKVMGSYASACLAVQNLLLAATAKGLGTCVYTGCMAAEQEIVRILGIPKQRELVCLIAIGYPAEQPKTPPRKDLEKVVRII</sequence>
<dbReference type="EMBL" id="JBHPBY010000067">
    <property type="protein sequence ID" value="MFC1849939.1"/>
    <property type="molecule type" value="Genomic_DNA"/>
</dbReference>
<keyword evidence="2" id="KW-0560">Oxidoreductase</keyword>
<comment type="caution">
    <text evidence="4">The sequence shown here is derived from an EMBL/GenBank/DDBJ whole genome shotgun (WGS) entry which is preliminary data.</text>
</comment>
<dbReference type="PANTHER" id="PTHR43673">
    <property type="entry name" value="NAD(P)H NITROREDUCTASE YDGI-RELATED"/>
    <property type="match status" value="1"/>
</dbReference>
<keyword evidence="5" id="KW-1185">Reference proteome</keyword>
<name>A0ABV6YUR9_UNCC1</name>
<dbReference type="SUPFAM" id="SSF55469">
    <property type="entry name" value="FMN-dependent nitroreductase-like"/>
    <property type="match status" value="1"/>
</dbReference>
<reference evidence="4 5" key="1">
    <citation type="submission" date="2024-09" db="EMBL/GenBank/DDBJ databases">
        <title>Laminarin stimulates single cell rates of sulfate reduction while oxygen inhibits transcriptomic activity in coastal marine sediment.</title>
        <authorList>
            <person name="Lindsay M."/>
            <person name="Orcutt B."/>
            <person name="Emerson D."/>
            <person name="Stepanauskas R."/>
            <person name="D'Angelo T."/>
        </authorList>
    </citation>
    <scope>NUCLEOTIDE SEQUENCE [LARGE SCALE GENOMIC DNA]</scope>
    <source>
        <strain evidence="4">SAG AM-311-K15</strain>
    </source>
</reference>
<dbReference type="InterPro" id="IPR029479">
    <property type="entry name" value="Nitroreductase"/>
</dbReference>
<evidence type="ECO:0000259" key="3">
    <source>
        <dbReference type="Pfam" id="PF00881"/>
    </source>
</evidence>
<dbReference type="Proteomes" id="UP001594351">
    <property type="component" value="Unassembled WGS sequence"/>
</dbReference>
<dbReference type="PANTHER" id="PTHR43673:SF10">
    <property type="entry name" value="NADH DEHYDROGENASE_NAD(P)H NITROREDUCTASE XCC3605-RELATED"/>
    <property type="match status" value="1"/>
</dbReference>
<comment type="similarity">
    <text evidence="1">Belongs to the nitroreductase family.</text>
</comment>